<keyword evidence="3" id="KW-1185">Reference proteome</keyword>
<gene>
    <name evidence="2" type="ORF">BJ963_002658</name>
</gene>
<keyword evidence="1" id="KW-1133">Transmembrane helix</keyword>
<name>A0A852T134_9MICO</name>
<keyword evidence="1" id="KW-0472">Membrane</keyword>
<protein>
    <submittedName>
        <fullName evidence="2">Uncharacterized protein</fullName>
    </submittedName>
</protein>
<proteinExistence type="predicted"/>
<dbReference type="RefSeq" id="WP_179457159.1">
    <property type="nucleotide sequence ID" value="NZ_BAAAPX010000001.1"/>
</dbReference>
<dbReference type="Proteomes" id="UP000589620">
    <property type="component" value="Unassembled WGS sequence"/>
</dbReference>
<evidence type="ECO:0000313" key="2">
    <source>
        <dbReference type="EMBL" id="NYD75139.1"/>
    </source>
</evidence>
<comment type="caution">
    <text evidence="2">The sequence shown here is derived from an EMBL/GenBank/DDBJ whole genome shotgun (WGS) entry which is preliminary data.</text>
</comment>
<sequence length="86" mass="8988">MAVWVLFGPLIPEKFNTGGLFHSFYLLTGWLGTTIALPALTFIVQAIVQGIVEAPALKLIDETSSETEVQSQAGSAGGNVTATLPA</sequence>
<keyword evidence="1" id="KW-0812">Transmembrane</keyword>
<dbReference type="EMBL" id="JACCBJ010000001">
    <property type="protein sequence ID" value="NYD75139.1"/>
    <property type="molecule type" value="Genomic_DNA"/>
</dbReference>
<dbReference type="AlphaFoldDB" id="A0A852T134"/>
<accession>A0A852T134</accession>
<evidence type="ECO:0000256" key="1">
    <source>
        <dbReference type="SAM" id="Phobius"/>
    </source>
</evidence>
<organism evidence="2 3">
    <name type="scientific">Leifsonia soli</name>
    <dbReference type="NCBI Taxonomy" id="582665"/>
    <lineage>
        <taxon>Bacteria</taxon>
        <taxon>Bacillati</taxon>
        <taxon>Actinomycetota</taxon>
        <taxon>Actinomycetes</taxon>
        <taxon>Micrococcales</taxon>
        <taxon>Microbacteriaceae</taxon>
        <taxon>Leifsonia</taxon>
    </lineage>
</organism>
<reference evidence="2 3" key="1">
    <citation type="submission" date="2020-07" db="EMBL/GenBank/DDBJ databases">
        <title>Sequencing the genomes of 1000 actinobacteria strains.</title>
        <authorList>
            <person name="Klenk H.-P."/>
        </authorList>
    </citation>
    <scope>NUCLEOTIDE SEQUENCE [LARGE SCALE GENOMIC DNA]</scope>
    <source>
        <strain evidence="2 3">DSM 23871</strain>
    </source>
</reference>
<evidence type="ECO:0000313" key="3">
    <source>
        <dbReference type="Proteomes" id="UP000589620"/>
    </source>
</evidence>
<feature type="transmembrane region" description="Helical" evidence="1">
    <location>
        <begin position="24"/>
        <end position="48"/>
    </location>
</feature>